<dbReference type="AlphaFoldDB" id="A0A1B9IGP7"/>
<evidence type="ECO:0000256" key="1">
    <source>
        <dbReference type="SAM" id="MobiDB-lite"/>
    </source>
</evidence>
<reference evidence="2 3" key="1">
    <citation type="submission" date="2013-07" db="EMBL/GenBank/DDBJ databases">
        <title>The Genome Sequence of Kwoniella mangroviensis CBS10435.</title>
        <authorList>
            <consortium name="The Broad Institute Genome Sequencing Platform"/>
            <person name="Cuomo C."/>
            <person name="Litvintseva A."/>
            <person name="Chen Y."/>
            <person name="Heitman J."/>
            <person name="Sun S."/>
            <person name="Springer D."/>
            <person name="Dromer F."/>
            <person name="Young S.K."/>
            <person name="Zeng Q."/>
            <person name="Gargeya S."/>
            <person name="Fitzgerald M."/>
            <person name="Abouelleil A."/>
            <person name="Alvarado L."/>
            <person name="Berlin A.M."/>
            <person name="Chapman S.B."/>
            <person name="Dewar J."/>
            <person name="Goldberg J."/>
            <person name="Griggs A."/>
            <person name="Gujja S."/>
            <person name="Hansen M."/>
            <person name="Howarth C."/>
            <person name="Imamovic A."/>
            <person name="Larimer J."/>
            <person name="McCowan C."/>
            <person name="Murphy C."/>
            <person name="Pearson M."/>
            <person name="Priest M."/>
            <person name="Roberts A."/>
            <person name="Saif S."/>
            <person name="Shea T."/>
            <person name="Sykes S."/>
            <person name="Wortman J."/>
            <person name="Nusbaum C."/>
            <person name="Birren B."/>
        </authorList>
    </citation>
    <scope>NUCLEOTIDE SEQUENCE [LARGE SCALE GENOMIC DNA]</scope>
    <source>
        <strain evidence="2 3">CBS 10435</strain>
    </source>
</reference>
<organism evidence="2 3">
    <name type="scientific">Kwoniella mangroviensis CBS 10435</name>
    <dbReference type="NCBI Taxonomy" id="1331196"/>
    <lineage>
        <taxon>Eukaryota</taxon>
        <taxon>Fungi</taxon>
        <taxon>Dikarya</taxon>
        <taxon>Basidiomycota</taxon>
        <taxon>Agaricomycotina</taxon>
        <taxon>Tremellomycetes</taxon>
        <taxon>Tremellales</taxon>
        <taxon>Cryptococcaceae</taxon>
        <taxon>Kwoniella</taxon>
    </lineage>
</organism>
<dbReference type="OrthoDB" id="8300194at2759"/>
<keyword evidence="3" id="KW-1185">Reference proteome</keyword>
<evidence type="ECO:0000313" key="2">
    <source>
        <dbReference type="EMBL" id="OCF54868.1"/>
    </source>
</evidence>
<sequence>MTSFPQRRSDQNSGHRRLFETYSPSSNPPKRIVVKRSTTLEDASKTLNRAGTLERLVERSYSSLQNEALAIEYCHTKARGALQTCTRDYKKVKIVFEWRIVMWSVIASMMEEEYEIQASK</sequence>
<dbReference type="EMBL" id="KI669468">
    <property type="protein sequence ID" value="OCF54868.1"/>
    <property type="molecule type" value="Genomic_DNA"/>
</dbReference>
<name>A0A1B9IGP7_9TREE</name>
<feature type="region of interest" description="Disordered" evidence="1">
    <location>
        <begin position="1"/>
        <end position="30"/>
    </location>
</feature>
<accession>A0A1B9IGP7</accession>
<protein>
    <submittedName>
        <fullName evidence="2">Uncharacterized protein</fullName>
    </submittedName>
</protein>
<dbReference type="STRING" id="1331196.A0A1B9IGP7"/>
<evidence type="ECO:0000313" key="3">
    <source>
        <dbReference type="Proteomes" id="UP000092583"/>
    </source>
</evidence>
<dbReference type="Proteomes" id="UP000092583">
    <property type="component" value="Unassembled WGS sequence"/>
</dbReference>
<proteinExistence type="predicted"/>
<gene>
    <name evidence="2" type="ORF">L486_07523</name>
</gene>
<reference evidence="3" key="2">
    <citation type="submission" date="2013-12" db="EMBL/GenBank/DDBJ databases">
        <title>Evolution of pathogenesis and genome organization in the Tremellales.</title>
        <authorList>
            <person name="Cuomo C."/>
            <person name="Litvintseva A."/>
            <person name="Heitman J."/>
            <person name="Chen Y."/>
            <person name="Sun S."/>
            <person name="Springer D."/>
            <person name="Dromer F."/>
            <person name="Young S."/>
            <person name="Zeng Q."/>
            <person name="Chapman S."/>
            <person name="Gujja S."/>
            <person name="Saif S."/>
            <person name="Birren B."/>
        </authorList>
    </citation>
    <scope>NUCLEOTIDE SEQUENCE [LARGE SCALE GENOMIC DNA]</scope>
    <source>
        <strain evidence="3">CBS 10435</strain>
    </source>
</reference>